<dbReference type="OrthoDB" id="3509362at2759"/>
<gene>
    <name evidence="1" type="ORF">N7530_000004</name>
</gene>
<dbReference type="AlphaFoldDB" id="A0A9W9X7V4"/>
<keyword evidence="2" id="KW-1185">Reference proteome</keyword>
<protein>
    <submittedName>
        <fullName evidence="1">Uncharacterized protein</fullName>
    </submittedName>
</protein>
<organism evidence="1 2">
    <name type="scientific">Penicillium desertorum</name>
    <dbReference type="NCBI Taxonomy" id="1303715"/>
    <lineage>
        <taxon>Eukaryota</taxon>
        <taxon>Fungi</taxon>
        <taxon>Dikarya</taxon>
        <taxon>Ascomycota</taxon>
        <taxon>Pezizomycotina</taxon>
        <taxon>Eurotiomycetes</taxon>
        <taxon>Eurotiomycetidae</taxon>
        <taxon>Eurotiales</taxon>
        <taxon>Aspergillaceae</taxon>
        <taxon>Penicillium</taxon>
    </lineage>
</organism>
<evidence type="ECO:0000313" key="2">
    <source>
        <dbReference type="Proteomes" id="UP001147760"/>
    </source>
</evidence>
<proteinExistence type="predicted"/>
<dbReference type="InterPro" id="IPR021858">
    <property type="entry name" value="Fun_TF"/>
</dbReference>
<dbReference type="EMBL" id="JAPWDO010000001">
    <property type="protein sequence ID" value="KAJ5485704.1"/>
    <property type="molecule type" value="Genomic_DNA"/>
</dbReference>
<reference evidence="1" key="2">
    <citation type="journal article" date="2023" name="IMA Fungus">
        <title>Comparative genomic study of the Penicillium genus elucidates a diverse pangenome and 15 lateral gene transfer events.</title>
        <authorList>
            <person name="Petersen C."/>
            <person name="Sorensen T."/>
            <person name="Nielsen M.R."/>
            <person name="Sondergaard T.E."/>
            <person name="Sorensen J.L."/>
            <person name="Fitzpatrick D.A."/>
            <person name="Frisvad J.C."/>
            <person name="Nielsen K.L."/>
        </authorList>
    </citation>
    <scope>NUCLEOTIDE SEQUENCE</scope>
    <source>
        <strain evidence="1">IBT 17660</strain>
    </source>
</reference>
<evidence type="ECO:0000313" key="1">
    <source>
        <dbReference type="EMBL" id="KAJ5485704.1"/>
    </source>
</evidence>
<dbReference type="Proteomes" id="UP001147760">
    <property type="component" value="Unassembled WGS sequence"/>
</dbReference>
<name>A0A9W9X7V4_9EURO</name>
<reference evidence="1" key="1">
    <citation type="submission" date="2022-12" db="EMBL/GenBank/DDBJ databases">
        <authorList>
            <person name="Petersen C."/>
        </authorList>
    </citation>
    <scope>NUCLEOTIDE SEQUENCE</scope>
    <source>
        <strain evidence="1">IBT 17660</strain>
    </source>
</reference>
<comment type="caution">
    <text evidence="1">The sequence shown here is derived from an EMBL/GenBank/DDBJ whole genome shotgun (WGS) entry which is preliminary data.</text>
</comment>
<sequence length="121" mass="13508">MSGRYDIDASSTLRELRQLDESLYSPSDQHPDLCDALHSKIQIEVVAILQHVDRIPLNGIPESALLFPLFLLGGEVTDPLHMDIIHMRLRLMLDKRPFQNILRALEVRGGVGPSPVSSGRS</sequence>
<dbReference type="Pfam" id="PF11951">
    <property type="entry name" value="Fungal_trans_2"/>
    <property type="match status" value="1"/>
</dbReference>
<accession>A0A9W9X7V4</accession>